<proteinExistence type="predicted"/>
<keyword evidence="3" id="KW-1185">Reference proteome</keyword>
<dbReference type="Pfam" id="PF00144">
    <property type="entry name" value="Beta-lactamase"/>
    <property type="match status" value="1"/>
</dbReference>
<dbReference type="Proteomes" id="UP000182063">
    <property type="component" value="Chromosome"/>
</dbReference>
<dbReference type="KEGG" id="sphj:BSL82_00340"/>
<dbReference type="InterPro" id="IPR012338">
    <property type="entry name" value="Beta-lactam/transpept-like"/>
</dbReference>
<dbReference type="OrthoDB" id="9808046at2"/>
<protein>
    <recommendedName>
        <fullName evidence="1">Beta-lactamase-related domain-containing protein</fullName>
    </recommendedName>
</protein>
<dbReference type="Gene3D" id="3.40.710.10">
    <property type="entry name" value="DD-peptidase/beta-lactamase superfamily"/>
    <property type="match status" value="1"/>
</dbReference>
<dbReference type="AlphaFoldDB" id="A0A1L3ZQN7"/>
<dbReference type="RefSeq" id="WP_072595515.1">
    <property type="nucleotide sequence ID" value="NZ_CP018221.1"/>
</dbReference>
<accession>A0A1L3ZQN7</accession>
<dbReference type="SUPFAM" id="SSF56601">
    <property type="entry name" value="beta-lactamase/transpeptidase-like"/>
    <property type="match status" value="1"/>
</dbReference>
<dbReference type="InterPro" id="IPR001466">
    <property type="entry name" value="Beta-lactam-related"/>
</dbReference>
<evidence type="ECO:0000259" key="1">
    <source>
        <dbReference type="Pfam" id="PF00144"/>
    </source>
</evidence>
<dbReference type="InterPro" id="IPR050789">
    <property type="entry name" value="Diverse_Enzym_Activities"/>
</dbReference>
<evidence type="ECO:0000313" key="2">
    <source>
        <dbReference type="EMBL" id="API57939.1"/>
    </source>
</evidence>
<evidence type="ECO:0000313" key="3">
    <source>
        <dbReference type="Proteomes" id="UP000182063"/>
    </source>
</evidence>
<dbReference type="PANTHER" id="PTHR43283:SF3">
    <property type="entry name" value="BETA-LACTAMASE FAMILY PROTEIN (AFU_ORTHOLOGUE AFUA_5G07500)"/>
    <property type="match status" value="1"/>
</dbReference>
<organism evidence="2 3">
    <name type="scientific">Tardibacter chloracetimidivorans</name>
    <dbReference type="NCBI Taxonomy" id="1921510"/>
    <lineage>
        <taxon>Bacteria</taxon>
        <taxon>Pseudomonadati</taxon>
        <taxon>Pseudomonadota</taxon>
        <taxon>Alphaproteobacteria</taxon>
        <taxon>Sphingomonadales</taxon>
        <taxon>Sphingomonadaceae</taxon>
        <taxon>Tardibacter</taxon>
    </lineage>
</organism>
<dbReference type="EMBL" id="CP018221">
    <property type="protein sequence ID" value="API57939.1"/>
    <property type="molecule type" value="Genomic_DNA"/>
</dbReference>
<feature type="domain" description="Beta-lactamase-related" evidence="1">
    <location>
        <begin position="37"/>
        <end position="393"/>
    </location>
</feature>
<gene>
    <name evidence="2" type="ORF">BSL82_00340</name>
</gene>
<dbReference type="STRING" id="1921510.BSL82_00340"/>
<reference evidence="3" key="1">
    <citation type="submission" date="2016-11" db="EMBL/GenBank/DDBJ databases">
        <title>Complete Genome Sequence of alachlor-degrading Sphingomonas sp. strain JJ-A5.</title>
        <authorList>
            <person name="Lee H."/>
            <person name="Ka J.-O."/>
        </authorList>
    </citation>
    <scope>NUCLEOTIDE SEQUENCE [LARGE SCALE GENOMIC DNA]</scope>
    <source>
        <strain evidence="3">JJ-A5</strain>
    </source>
</reference>
<dbReference type="PANTHER" id="PTHR43283">
    <property type="entry name" value="BETA-LACTAMASE-RELATED"/>
    <property type="match status" value="1"/>
</dbReference>
<sequence length="415" mass="45010">MLNRRGFISGAIASSGLLPTLARAESRPTPSYPVLAGLTRGLMAERKIAGAAFAIGRHRYRADFMAWGYSALSRGQFLNEDSIFRIYSMTKPVTGAAAMLLIEDGKLKLDQNIADFLPGFAQPRVALDPARSLESRPAKGPITVRHLLTHTAGLTAASINGNFVARAYREMGLIPSLRNIATDPPRAPSLSAFADRLAMVPLIADPGVRWHYGVGLDLLGAVIERASGQPFDDFLKDRLFDPLDMDDTGFQVPQRKMPRFVANYLLTPKGLQPFDMPPDTIYALKPAFPFGGSGLVSTARDYSRFTAMLLGEGRYGSRRIMLPETAATMMSNLLPKGVEAPGGQGFGAGGQVLVRPVFTGQGIGTFSWAGVGGTMMWVDRAYQAHAVWLAQFMPIDALPVQYAVPRAVYEDLSKQ</sequence>
<name>A0A1L3ZQN7_9SPHN</name>